<evidence type="ECO:0000313" key="1">
    <source>
        <dbReference type="EMBL" id="WBV60754.1"/>
    </source>
</evidence>
<reference evidence="1 2" key="1">
    <citation type="submission" date="2023-01" db="EMBL/GenBank/DDBJ databases">
        <title>Complete genome of Chryseobacterium camelliae VAN22-5A.</title>
        <authorList>
            <person name="Zong G."/>
            <person name="Cao G."/>
        </authorList>
    </citation>
    <scope>NUCLEOTIDE SEQUENCE [LARGE SCALE GENOMIC DNA]</scope>
    <source>
        <strain evidence="1 2">VAN22-5A</strain>
    </source>
</reference>
<dbReference type="InterPro" id="IPR005901">
    <property type="entry name" value="GLPGLI"/>
</dbReference>
<dbReference type="Pfam" id="PF09697">
    <property type="entry name" value="Porph_ging"/>
    <property type="match status" value="1"/>
</dbReference>
<organism evidence="1 2">
    <name type="scientific">Chryseobacterium camelliae</name>
    <dbReference type="NCBI Taxonomy" id="1265445"/>
    <lineage>
        <taxon>Bacteria</taxon>
        <taxon>Pseudomonadati</taxon>
        <taxon>Bacteroidota</taxon>
        <taxon>Flavobacteriia</taxon>
        <taxon>Flavobacteriales</taxon>
        <taxon>Weeksellaceae</taxon>
        <taxon>Chryseobacterium group</taxon>
        <taxon>Chryseobacterium</taxon>
    </lineage>
</organism>
<keyword evidence="2" id="KW-1185">Reference proteome</keyword>
<evidence type="ECO:0000313" key="2">
    <source>
        <dbReference type="Proteomes" id="UP001210978"/>
    </source>
</evidence>
<protein>
    <submittedName>
        <fullName evidence="1">GLPGLI family protein</fullName>
    </submittedName>
</protein>
<gene>
    <name evidence="1" type="ORF">PFY12_01225</name>
</gene>
<dbReference type="Proteomes" id="UP001210978">
    <property type="component" value="Chromosome"/>
</dbReference>
<name>A0ABY7QM63_9FLAO</name>
<proteinExistence type="predicted"/>
<dbReference type="RefSeq" id="WP_271149068.1">
    <property type="nucleotide sequence ID" value="NZ_CP115859.1"/>
</dbReference>
<sequence>MYFNRLILIIIVFLSFYASAQNKVFLYEMKYKPNRSKDSIITDKTVLDITTEGLSVFRTLHDKVSDSLKAKTGLGLGRKNRFENQFYIVKKLNVNEIQKIVQNIYSDVYFIKNDEKLIWKIYSEKSKLEKFDIQKAEVNYGGRKWIAWFAPDIPINDGPYVFYGLPGLIVKIEDEERNFSFNLIEVQNSSGTVNYRNKGIMISWTDFQKIALDYYADPFAPAKSLGIPIRVDDGQGNAIKPNMRNLIMKVQKDIRENNNPIELDKIILYK</sequence>
<accession>A0ABY7QM63</accession>
<dbReference type="EMBL" id="CP115859">
    <property type="protein sequence ID" value="WBV60754.1"/>
    <property type="molecule type" value="Genomic_DNA"/>
</dbReference>
<dbReference type="NCBIfam" id="TIGR01200">
    <property type="entry name" value="GLPGLI"/>
    <property type="match status" value="1"/>
</dbReference>